<dbReference type="InterPro" id="IPR043502">
    <property type="entry name" value="DNA/RNA_pol_sf"/>
</dbReference>
<evidence type="ECO:0000313" key="3">
    <source>
        <dbReference type="Proteomes" id="UP001159042"/>
    </source>
</evidence>
<dbReference type="InterPro" id="IPR052055">
    <property type="entry name" value="Hepadnavirus_pol/RT"/>
</dbReference>
<dbReference type="PANTHER" id="PTHR33050">
    <property type="entry name" value="REVERSE TRANSCRIPTASE DOMAIN-CONTAINING PROTEIN"/>
    <property type="match status" value="1"/>
</dbReference>
<name>A0AAV8V8R7_9CUCU</name>
<proteinExistence type="predicted"/>
<evidence type="ECO:0000256" key="1">
    <source>
        <dbReference type="ARBA" id="ARBA00023125"/>
    </source>
</evidence>
<dbReference type="EMBL" id="JANEYG010000270">
    <property type="protein sequence ID" value="KAJ8910618.1"/>
    <property type="molecule type" value="Genomic_DNA"/>
</dbReference>
<dbReference type="PANTHER" id="PTHR33050:SF7">
    <property type="entry name" value="RIBONUCLEASE H"/>
    <property type="match status" value="1"/>
</dbReference>
<organism evidence="2 3">
    <name type="scientific">Exocentrus adspersus</name>
    <dbReference type="NCBI Taxonomy" id="1586481"/>
    <lineage>
        <taxon>Eukaryota</taxon>
        <taxon>Metazoa</taxon>
        <taxon>Ecdysozoa</taxon>
        <taxon>Arthropoda</taxon>
        <taxon>Hexapoda</taxon>
        <taxon>Insecta</taxon>
        <taxon>Pterygota</taxon>
        <taxon>Neoptera</taxon>
        <taxon>Endopterygota</taxon>
        <taxon>Coleoptera</taxon>
        <taxon>Polyphaga</taxon>
        <taxon>Cucujiformia</taxon>
        <taxon>Chrysomeloidea</taxon>
        <taxon>Cerambycidae</taxon>
        <taxon>Lamiinae</taxon>
        <taxon>Acanthocinini</taxon>
        <taxon>Exocentrus</taxon>
    </lineage>
</organism>
<sequence>MEDLRTAIKLTHKNIYRVFVPIHKDHQQFLTFQIESDLYQFTCLPFGQRSASFCFTKLLKPVVSHLRSLGISVVNYLDDFIIFGESYIACLFPEYTYSHEAVLGFMIDSVRLKIELPIDKKTRIVTTASHFLTRSQCKIRELAQFIGVLVAACPGVKYGFFYCKSLEREKFLALRKNNGNYNATMELSEHAKADILWWKKHIAPAIGKPYPGRSEVIRKAFLSRNVPDSAIATIMSSVSPATLRQYDSTYKLWWHYCSTENISLFKPTIEKVVSFLQHLANTTNYKYGTFNSHISALSLICSTDLVSSPVLKRFKKGISRLRPSRPKYSLTWDPLPVLNYIERLPSPLTLQTLSQKLTLLALEKIIL</sequence>
<dbReference type="Proteomes" id="UP001159042">
    <property type="component" value="Unassembled WGS sequence"/>
</dbReference>
<evidence type="ECO:0008006" key="4">
    <source>
        <dbReference type="Google" id="ProtNLM"/>
    </source>
</evidence>
<keyword evidence="3" id="KW-1185">Reference proteome</keyword>
<dbReference type="GO" id="GO:0071897">
    <property type="term" value="P:DNA biosynthetic process"/>
    <property type="evidence" value="ECO:0007669"/>
    <property type="project" value="UniProtKB-ARBA"/>
</dbReference>
<dbReference type="SUPFAM" id="SSF56672">
    <property type="entry name" value="DNA/RNA polymerases"/>
    <property type="match status" value="1"/>
</dbReference>
<evidence type="ECO:0000313" key="2">
    <source>
        <dbReference type="EMBL" id="KAJ8910618.1"/>
    </source>
</evidence>
<comment type="caution">
    <text evidence="2">The sequence shown here is derived from an EMBL/GenBank/DDBJ whole genome shotgun (WGS) entry which is preliminary data.</text>
</comment>
<dbReference type="Gene3D" id="1.10.150.130">
    <property type="match status" value="1"/>
</dbReference>
<dbReference type="GO" id="GO:0003677">
    <property type="term" value="F:DNA binding"/>
    <property type="evidence" value="ECO:0007669"/>
    <property type="project" value="UniProtKB-KW"/>
</dbReference>
<reference evidence="2 3" key="1">
    <citation type="journal article" date="2023" name="Insect Mol. Biol.">
        <title>Genome sequencing provides insights into the evolution of gene families encoding plant cell wall-degrading enzymes in longhorned beetles.</title>
        <authorList>
            <person name="Shin N.R."/>
            <person name="Okamura Y."/>
            <person name="Kirsch R."/>
            <person name="Pauchet Y."/>
        </authorList>
    </citation>
    <scope>NUCLEOTIDE SEQUENCE [LARGE SCALE GENOMIC DNA]</scope>
    <source>
        <strain evidence="2">EAD_L_NR</strain>
    </source>
</reference>
<dbReference type="AlphaFoldDB" id="A0AAV8V8R7"/>
<dbReference type="InterPro" id="IPR043128">
    <property type="entry name" value="Rev_trsase/Diguanyl_cyclase"/>
</dbReference>
<accession>A0AAV8V8R7</accession>
<protein>
    <recommendedName>
        <fullName evidence="4">Reverse transcriptase domain-containing protein</fullName>
    </recommendedName>
</protein>
<keyword evidence="1" id="KW-0238">DNA-binding</keyword>
<gene>
    <name evidence="2" type="ORF">NQ315_002854</name>
</gene>
<dbReference type="InterPro" id="IPR010998">
    <property type="entry name" value="Integrase_recombinase_N"/>
</dbReference>
<dbReference type="Gene3D" id="3.30.70.270">
    <property type="match status" value="1"/>
</dbReference>
<dbReference type="SUPFAM" id="SSF47823">
    <property type="entry name" value="lambda integrase-like, N-terminal domain"/>
    <property type="match status" value="1"/>
</dbReference>